<gene>
    <name evidence="1" type="ORF">A1O7_02139</name>
</gene>
<reference evidence="1 2" key="1">
    <citation type="submission" date="2013-03" db="EMBL/GenBank/DDBJ databases">
        <title>The Genome Sequence of Cladophialophora yegresii CBS 114405.</title>
        <authorList>
            <consortium name="The Broad Institute Genomics Platform"/>
            <person name="Cuomo C."/>
            <person name="de Hoog S."/>
            <person name="Gorbushina A."/>
            <person name="Walker B."/>
            <person name="Young S.K."/>
            <person name="Zeng Q."/>
            <person name="Gargeya S."/>
            <person name="Fitzgerald M."/>
            <person name="Haas B."/>
            <person name="Abouelleil A."/>
            <person name="Allen A.W."/>
            <person name="Alvarado L."/>
            <person name="Arachchi H.M."/>
            <person name="Berlin A.M."/>
            <person name="Chapman S.B."/>
            <person name="Gainer-Dewar J."/>
            <person name="Goldberg J."/>
            <person name="Griggs A."/>
            <person name="Gujja S."/>
            <person name="Hansen M."/>
            <person name="Howarth C."/>
            <person name="Imamovic A."/>
            <person name="Ireland A."/>
            <person name="Larimer J."/>
            <person name="McCowan C."/>
            <person name="Murphy C."/>
            <person name="Pearson M."/>
            <person name="Poon T.W."/>
            <person name="Priest M."/>
            <person name="Roberts A."/>
            <person name="Saif S."/>
            <person name="Shea T."/>
            <person name="Sisk P."/>
            <person name="Sykes S."/>
            <person name="Wortman J."/>
            <person name="Nusbaum C."/>
            <person name="Birren B."/>
        </authorList>
    </citation>
    <scope>NUCLEOTIDE SEQUENCE [LARGE SCALE GENOMIC DNA]</scope>
    <source>
        <strain evidence="1 2">CBS 114405</strain>
    </source>
</reference>
<name>W9W9N6_9EURO</name>
<dbReference type="EMBL" id="AMGW01000002">
    <property type="protein sequence ID" value="EXJ61710.1"/>
    <property type="molecule type" value="Genomic_DNA"/>
</dbReference>
<dbReference type="AlphaFoldDB" id="W9W9N6"/>
<proteinExistence type="predicted"/>
<dbReference type="Proteomes" id="UP000019473">
    <property type="component" value="Unassembled WGS sequence"/>
</dbReference>
<evidence type="ECO:0000313" key="2">
    <source>
        <dbReference type="Proteomes" id="UP000019473"/>
    </source>
</evidence>
<organism evidence="1 2">
    <name type="scientific">Cladophialophora yegresii CBS 114405</name>
    <dbReference type="NCBI Taxonomy" id="1182544"/>
    <lineage>
        <taxon>Eukaryota</taxon>
        <taxon>Fungi</taxon>
        <taxon>Dikarya</taxon>
        <taxon>Ascomycota</taxon>
        <taxon>Pezizomycotina</taxon>
        <taxon>Eurotiomycetes</taxon>
        <taxon>Chaetothyriomycetidae</taxon>
        <taxon>Chaetothyriales</taxon>
        <taxon>Herpotrichiellaceae</taxon>
        <taxon>Cladophialophora</taxon>
    </lineage>
</organism>
<evidence type="ECO:0008006" key="3">
    <source>
        <dbReference type="Google" id="ProtNLM"/>
    </source>
</evidence>
<dbReference type="HOGENOM" id="CLU_1337387_0_0_1"/>
<sequence>MDRIAEPLSTTFEDLPGDCLRLIIDEVVKIEGGSPDDSTKNIKNLSCVNRHLRELCIPLLFPIYNLYLEKRPEPSLETFRALLKAPFVTTSLWTLTIHLLNSTQLSDQAFCDSFVGVLAAMTSLSELSLVLNNDDAVVLGSKLDTSLSTSGAWFPSIQILELVRAPDVPEIVMACPSVELLKLSDSYMGDTREKMFQVLPSVKTLRRLDVDFW</sequence>
<protein>
    <recommendedName>
        <fullName evidence="3">F-box domain-containing protein</fullName>
    </recommendedName>
</protein>
<dbReference type="SUPFAM" id="SSF52047">
    <property type="entry name" value="RNI-like"/>
    <property type="match status" value="1"/>
</dbReference>
<keyword evidence="2" id="KW-1185">Reference proteome</keyword>
<evidence type="ECO:0000313" key="1">
    <source>
        <dbReference type="EMBL" id="EXJ61710.1"/>
    </source>
</evidence>
<dbReference type="OrthoDB" id="4396256at2759"/>
<dbReference type="RefSeq" id="XP_007754364.1">
    <property type="nucleotide sequence ID" value="XM_007756174.1"/>
</dbReference>
<dbReference type="VEuPathDB" id="FungiDB:A1O7_02139"/>
<dbReference type="GeneID" id="19176749"/>
<comment type="caution">
    <text evidence="1">The sequence shown here is derived from an EMBL/GenBank/DDBJ whole genome shotgun (WGS) entry which is preliminary data.</text>
</comment>
<accession>W9W9N6</accession>